<dbReference type="AlphaFoldDB" id="A0A2T9JNC5"/>
<dbReference type="PROSITE" id="PS51257">
    <property type="entry name" value="PROKAR_LIPOPROTEIN"/>
    <property type="match status" value="1"/>
</dbReference>
<evidence type="ECO:0008006" key="3">
    <source>
        <dbReference type="Google" id="ProtNLM"/>
    </source>
</evidence>
<name>A0A2T9JNC5_9CAUL</name>
<evidence type="ECO:0000313" key="1">
    <source>
        <dbReference type="EMBL" id="PVM85212.1"/>
    </source>
</evidence>
<reference evidence="1 2" key="1">
    <citation type="submission" date="2018-04" db="EMBL/GenBank/DDBJ databases">
        <title>The genome sequence of Caulobacter sp. 736.</title>
        <authorList>
            <person name="Gao J."/>
            <person name="Sun J."/>
        </authorList>
    </citation>
    <scope>NUCLEOTIDE SEQUENCE [LARGE SCALE GENOMIC DNA]</scope>
    <source>
        <strain evidence="1 2">736</strain>
    </source>
</reference>
<proteinExistence type="predicted"/>
<gene>
    <name evidence="1" type="ORF">DDF65_07890</name>
</gene>
<protein>
    <recommendedName>
        <fullName evidence="3">WG repeat-containing protein</fullName>
    </recommendedName>
</protein>
<accession>A0A2T9JNC5</accession>
<dbReference type="EMBL" id="QDKP01000023">
    <property type="protein sequence ID" value="PVM85212.1"/>
    <property type="molecule type" value="Genomic_DNA"/>
</dbReference>
<comment type="caution">
    <text evidence="1">The sequence shown here is derived from an EMBL/GenBank/DDBJ whole genome shotgun (WGS) entry which is preliminary data.</text>
</comment>
<sequence>MNRWALLATLLGLGACSPREKASPPEPEIPSVAPARPADAWSDRFCAMPVADGRPTKADIDAVHRMVANVRMIPGSDEPWIRPYNRGGEWTIDARGAYAPYPGPAPRDLFDLEMVHEPWPDRVVGMRGDVVLARKAGATAFAPIGKLGDQVLPGGPVIRRIEDADLTLVLRQGRVHQVRGDAVTPWSEQASLTAAGVARVIDIHDLPGLGAALFEGDDGALAVRYTDGAWRRAGRLPPLRWRQDDRIVDVRPVPKAGVALLSTYQDHLVLALSPDPASSRRAGIVDVTAIHDRKLDPGGWWTAASPTTGDIIRFGRVRPDAPLGWQRLVEQRFVPMSAPAWPAFDELARAYDLTGGEGLVIRGDEGLALYRRGVLTPIPEGTTAALGRHPEVVRLASLDRTYVVARRGLFELTAAGRLRKVEARFVTGGSPSPEFFELPRQRLALVRAKDGLFTLDADGEVLRVRGGEGFAPDFLTNVFGPFPISGDVLMADHNALKLVVTPKSPRWKACKAALSAT</sequence>
<evidence type="ECO:0000313" key="2">
    <source>
        <dbReference type="Proteomes" id="UP000244913"/>
    </source>
</evidence>
<keyword evidence="2" id="KW-1185">Reference proteome</keyword>
<dbReference type="RefSeq" id="WP_116566170.1">
    <property type="nucleotide sequence ID" value="NZ_QDKP01000023.1"/>
</dbReference>
<dbReference type="Proteomes" id="UP000244913">
    <property type="component" value="Unassembled WGS sequence"/>
</dbReference>
<organism evidence="1 2">
    <name type="scientific">Caulobacter radicis</name>
    <dbReference type="NCBI Taxonomy" id="2172650"/>
    <lineage>
        <taxon>Bacteria</taxon>
        <taxon>Pseudomonadati</taxon>
        <taxon>Pseudomonadota</taxon>
        <taxon>Alphaproteobacteria</taxon>
        <taxon>Caulobacterales</taxon>
        <taxon>Caulobacteraceae</taxon>
        <taxon>Caulobacter</taxon>
    </lineage>
</organism>